<keyword evidence="2" id="KW-1185">Reference proteome</keyword>
<comment type="caution">
    <text evidence="1">The sequence shown here is derived from an EMBL/GenBank/DDBJ whole genome shotgun (WGS) entry which is preliminary data.</text>
</comment>
<protein>
    <submittedName>
        <fullName evidence="1">14653_t:CDS:1</fullName>
    </submittedName>
</protein>
<proteinExistence type="predicted"/>
<evidence type="ECO:0000313" key="1">
    <source>
        <dbReference type="EMBL" id="CAG8714233.1"/>
    </source>
</evidence>
<dbReference type="EMBL" id="CAJVPZ010023078">
    <property type="protein sequence ID" value="CAG8714233.1"/>
    <property type="molecule type" value="Genomic_DNA"/>
</dbReference>
<gene>
    <name evidence="1" type="ORF">RFULGI_LOCUS11046</name>
</gene>
<reference evidence="1" key="1">
    <citation type="submission" date="2021-06" db="EMBL/GenBank/DDBJ databases">
        <authorList>
            <person name="Kallberg Y."/>
            <person name="Tangrot J."/>
            <person name="Rosling A."/>
        </authorList>
    </citation>
    <scope>NUCLEOTIDE SEQUENCE</scope>
    <source>
        <strain evidence="1">IN212</strain>
    </source>
</reference>
<name>A0A9N9I085_9GLOM</name>
<feature type="non-terminal residue" evidence="1">
    <location>
        <position position="1"/>
    </location>
</feature>
<dbReference type="Proteomes" id="UP000789396">
    <property type="component" value="Unassembled WGS sequence"/>
</dbReference>
<organism evidence="1 2">
    <name type="scientific">Racocetra fulgida</name>
    <dbReference type="NCBI Taxonomy" id="60492"/>
    <lineage>
        <taxon>Eukaryota</taxon>
        <taxon>Fungi</taxon>
        <taxon>Fungi incertae sedis</taxon>
        <taxon>Mucoromycota</taxon>
        <taxon>Glomeromycotina</taxon>
        <taxon>Glomeromycetes</taxon>
        <taxon>Diversisporales</taxon>
        <taxon>Gigasporaceae</taxon>
        <taxon>Racocetra</taxon>
    </lineage>
</organism>
<accession>A0A9N9I085</accession>
<dbReference type="AlphaFoldDB" id="A0A9N9I085"/>
<evidence type="ECO:0000313" key="2">
    <source>
        <dbReference type="Proteomes" id="UP000789396"/>
    </source>
</evidence>
<sequence length="60" mass="7186">MEIAEENIDNQLVEEEKDEKICNRTKSYSKINILVDYYLELKDTLGSLDKYIICQKHYNQ</sequence>